<gene>
    <name evidence="6" type="ORF">GSPATT00037585001</name>
</gene>
<dbReference type="AlphaFoldDB" id="A0CED1"/>
<dbReference type="InParanoid" id="A0CED1"/>
<dbReference type="GO" id="GO:0000155">
    <property type="term" value="F:phosphorelay sensor kinase activity"/>
    <property type="evidence" value="ECO:0007669"/>
    <property type="project" value="InterPro"/>
</dbReference>
<dbReference type="SUPFAM" id="SSF52172">
    <property type="entry name" value="CheY-like"/>
    <property type="match status" value="1"/>
</dbReference>
<dbReference type="Pfam" id="PF02518">
    <property type="entry name" value="HATPase_c"/>
    <property type="match status" value="1"/>
</dbReference>
<dbReference type="EMBL" id="CT868065">
    <property type="protein sequence ID" value="CAK69148.1"/>
    <property type="molecule type" value="Genomic_DNA"/>
</dbReference>
<dbReference type="RefSeq" id="XP_001436545.1">
    <property type="nucleotide sequence ID" value="XM_001436508.1"/>
</dbReference>
<evidence type="ECO:0000256" key="1">
    <source>
        <dbReference type="ARBA" id="ARBA00022553"/>
    </source>
</evidence>
<evidence type="ECO:0000256" key="2">
    <source>
        <dbReference type="PROSITE-ProRule" id="PRU00169"/>
    </source>
</evidence>
<dbReference type="HOGENOM" id="CLU_019335_0_0_1"/>
<dbReference type="GeneID" id="5022327"/>
<dbReference type="SMART" id="SM00448">
    <property type="entry name" value="REC"/>
    <property type="match status" value="1"/>
</dbReference>
<dbReference type="InterPro" id="IPR050956">
    <property type="entry name" value="2C_system_His_kinase"/>
</dbReference>
<dbReference type="InterPro" id="IPR011006">
    <property type="entry name" value="CheY-like_superfamily"/>
</dbReference>
<dbReference type="InterPro" id="IPR005467">
    <property type="entry name" value="His_kinase_dom"/>
</dbReference>
<dbReference type="KEGG" id="ptm:GSPATT00037585001"/>
<dbReference type="InterPro" id="IPR036097">
    <property type="entry name" value="HisK_dim/P_sf"/>
</dbReference>
<dbReference type="SUPFAM" id="SSF55874">
    <property type="entry name" value="ATPase domain of HSP90 chaperone/DNA topoisomerase II/histidine kinase"/>
    <property type="match status" value="1"/>
</dbReference>
<feature type="domain" description="Response regulatory" evidence="5">
    <location>
        <begin position="632"/>
        <end position="751"/>
    </location>
</feature>
<dbReference type="eggNOG" id="KOG0519">
    <property type="taxonomic scope" value="Eukaryota"/>
</dbReference>
<dbReference type="OMA" id="SSPECQF"/>
<name>A0CED1_PARTE</name>
<protein>
    <submittedName>
        <fullName evidence="6">Uncharacterized protein</fullName>
    </submittedName>
</protein>
<dbReference type="SMART" id="SM00387">
    <property type="entry name" value="HATPase_c"/>
    <property type="match status" value="1"/>
</dbReference>
<dbReference type="Gene3D" id="3.30.565.10">
    <property type="entry name" value="Histidine kinase-like ATPase, C-terminal domain"/>
    <property type="match status" value="1"/>
</dbReference>
<evidence type="ECO:0000313" key="7">
    <source>
        <dbReference type="Proteomes" id="UP000000600"/>
    </source>
</evidence>
<evidence type="ECO:0000259" key="4">
    <source>
        <dbReference type="PROSITE" id="PS50109"/>
    </source>
</evidence>
<keyword evidence="3" id="KW-0472">Membrane</keyword>
<feature type="transmembrane region" description="Helical" evidence="3">
    <location>
        <begin position="18"/>
        <end position="38"/>
    </location>
</feature>
<dbReference type="InterPro" id="IPR001789">
    <property type="entry name" value="Sig_transdc_resp-reg_receiver"/>
</dbReference>
<feature type="domain" description="Histidine kinase" evidence="4">
    <location>
        <begin position="295"/>
        <end position="519"/>
    </location>
</feature>
<dbReference type="PANTHER" id="PTHR43719:SF28">
    <property type="entry name" value="PEROXIDE STRESS-ACTIVATED HISTIDINE KINASE MAK1-RELATED"/>
    <property type="match status" value="1"/>
</dbReference>
<reference evidence="6 7" key="1">
    <citation type="journal article" date="2006" name="Nature">
        <title>Global trends of whole-genome duplications revealed by the ciliate Paramecium tetraurelia.</title>
        <authorList>
            <consortium name="Genoscope"/>
            <person name="Aury J.-M."/>
            <person name="Jaillon O."/>
            <person name="Duret L."/>
            <person name="Noel B."/>
            <person name="Jubin C."/>
            <person name="Porcel B.M."/>
            <person name="Segurens B."/>
            <person name="Daubin V."/>
            <person name="Anthouard V."/>
            <person name="Aiach N."/>
            <person name="Arnaiz O."/>
            <person name="Billaut A."/>
            <person name="Beisson J."/>
            <person name="Blanc I."/>
            <person name="Bouhouche K."/>
            <person name="Camara F."/>
            <person name="Duharcourt S."/>
            <person name="Guigo R."/>
            <person name="Gogendeau D."/>
            <person name="Katinka M."/>
            <person name="Keller A.-M."/>
            <person name="Kissmehl R."/>
            <person name="Klotz C."/>
            <person name="Koll F."/>
            <person name="Le Moue A."/>
            <person name="Lepere C."/>
            <person name="Malinsky S."/>
            <person name="Nowacki M."/>
            <person name="Nowak J.K."/>
            <person name="Plattner H."/>
            <person name="Poulain J."/>
            <person name="Ruiz F."/>
            <person name="Serrano V."/>
            <person name="Zagulski M."/>
            <person name="Dessen P."/>
            <person name="Betermier M."/>
            <person name="Weissenbach J."/>
            <person name="Scarpelli C."/>
            <person name="Schachter V."/>
            <person name="Sperling L."/>
            <person name="Meyer E."/>
            <person name="Cohen J."/>
            <person name="Wincker P."/>
        </authorList>
    </citation>
    <scope>NUCLEOTIDE SEQUENCE [LARGE SCALE GENOMIC DNA]</scope>
    <source>
        <strain evidence="6 7">Stock d4-2</strain>
    </source>
</reference>
<dbReference type="OrthoDB" id="60033at2759"/>
<dbReference type="PROSITE" id="PS50110">
    <property type="entry name" value="RESPONSE_REGULATORY"/>
    <property type="match status" value="1"/>
</dbReference>
<feature type="transmembrane region" description="Helical" evidence="3">
    <location>
        <begin position="111"/>
        <end position="129"/>
    </location>
</feature>
<dbReference type="Gene3D" id="3.40.50.2300">
    <property type="match status" value="1"/>
</dbReference>
<keyword evidence="7" id="KW-1185">Reference proteome</keyword>
<keyword evidence="3" id="KW-0812">Transmembrane</keyword>
<dbReference type="PROSITE" id="PS50109">
    <property type="entry name" value="HIS_KIN"/>
    <property type="match status" value="1"/>
</dbReference>
<dbReference type="STRING" id="5888.A0CED1"/>
<dbReference type="SUPFAM" id="SSF47384">
    <property type="entry name" value="Homodimeric domain of signal transducing histidine kinase"/>
    <property type="match status" value="1"/>
</dbReference>
<accession>A0CED1</accession>
<dbReference type="InterPro" id="IPR036890">
    <property type="entry name" value="HATPase_C_sf"/>
</dbReference>
<dbReference type="CDD" id="cd17546">
    <property type="entry name" value="REC_hyHK_CKI1_RcsC-like"/>
    <property type="match status" value="1"/>
</dbReference>
<dbReference type="Pfam" id="PF00072">
    <property type="entry name" value="Response_reg"/>
    <property type="match status" value="1"/>
</dbReference>
<dbReference type="PANTHER" id="PTHR43719">
    <property type="entry name" value="TWO-COMPONENT HISTIDINE KINASE"/>
    <property type="match status" value="1"/>
</dbReference>
<evidence type="ECO:0000259" key="5">
    <source>
        <dbReference type="PROSITE" id="PS50110"/>
    </source>
</evidence>
<evidence type="ECO:0000313" key="6">
    <source>
        <dbReference type="EMBL" id="CAK69148.1"/>
    </source>
</evidence>
<feature type="modified residue" description="4-aspartylphosphate" evidence="2">
    <location>
        <position position="686"/>
    </location>
</feature>
<dbReference type="InterPro" id="IPR003594">
    <property type="entry name" value="HATPase_dom"/>
</dbReference>
<proteinExistence type="predicted"/>
<organism evidence="6 7">
    <name type="scientific">Paramecium tetraurelia</name>
    <dbReference type="NCBI Taxonomy" id="5888"/>
    <lineage>
        <taxon>Eukaryota</taxon>
        <taxon>Sar</taxon>
        <taxon>Alveolata</taxon>
        <taxon>Ciliophora</taxon>
        <taxon>Intramacronucleata</taxon>
        <taxon>Oligohymenophorea</taxon>
        <taxon>Peniculida</taxon>
        <taxon>Parameciidae</taxon>
        <taxon>Paramecium</taxon>
    </lineage>
</organism>
<dbReference type="Proteomes" id="UP000000600">
    <property type="component" value="Unassembled WGS sequence"/>
</dbReference>
<keyword evidence="3" id="KW-1133">Transmembrane helix</keyword>
<feature type="transmembrane region" description="Helical" evidence="3">
    <location>
        <begin position="85"/>
        <end position="105"/>
    </location>
</feature>
<sequence>MYILQLIYATLECTRAPLLNLILLLISLVISLFQIVLLTKYSNLNIYAQFAINILSVFAKQNDQFMVLQSLVGFILFMENDQKRWHLNILACSSIHVTLICIYSQNNEVQSYLMSVFTVLIVTYFSWAIKEQKLQKQSSKGSLLTSRMPNTIKSLVLLEDINFITHKAIVLENSTTLEIRSCTNELRDILIRDEVSEENLLDHMRILKVDKQTQKNLNQKIKGISLRQLINKCQILQKTTDILIIKTNFILLEYYQIKLHFERDVIILKFEEIKEFSKYIKKNSCYALMNKLFQSFSHEFGTLLNQIALNAQNGLAQFPSMKEQFDSIYNCVVMMNNMVKDLKDFHQLRSKTFQLEIDDVNIDDIFTELQTLFKQHAVQKKISLYLVNKVTVNFKQDGQRIKQILQNLIQNAIKYTNQEGQVYVTAEKEDDKRIKFSVLDSGIGISESVASNIEQMLGNDLILTSKLSEGAAGLGLGLLNSNYLIKHLSSFKPAHKEYLQFKSKQGDGTKFWFCLWKYQVLESPTSQFESKSIKMIDKKVFLHQKSNLAYPLSSIASNPKSCPSQIKKLSPSKSCQMRPQPQIFFPSTLKDDNIMIIEEDDRTIAEDPKPNHLPGQRARFPSMSSPECQFVKLLLVDDEPANLFPLRIMIKMLGFESDIAQNGYQAIQQVESRLNQKCQYHLILMDINMPQMDGFETTRQIKLLQPKIKIVACSAFSDMQTKYQAQSYGMLSYLEKPINKENLQQILEMYL</sequence>
<evidence type="ECO:0000256" key="3">
    <source>
        <dbReference type="SAM" id="Phobius"/>
    </source>
</evidence>
<keyword evidence="1 2" id="KW-0597">Phosphoprotein</keyword>